<evidence type="ECO:0000313" key="8">
    <source>
        <dbReference type="Proteomes" id="UP001499959"/>
    </source>
</evidence>
<evidence type="ECO:0000256" key="1">
    <source>
        <dbReference type="ARBA" id="ARBA00011245"/>
    </source>
</evidence>
<feature type="signal peptide" evidence="5">
    <location>
        <begin position="1"/>
        <end position="22"/>
    </location>
</feature>
<keyword evidence="4" id="KW-0653">Protein transport</keyword>
<evidence type="ECO:0000256" key="3">
    <source>
        <dbReference type="ARBA" id="ARBA00022729"/>
    </source>
</evidence>
<comment type="caution">
    <text evidence="7">The sequence shown here is derived from an EMBL/GenBank/DDBJ whole genome shotgun (WGS) entry which is preliminary data.</text>
</comment>
<dbReference type="EMBL" id="BAABJE010000014">
    <property type="protein sequence ID" value="GAA4798586.1"/>
    <property type="molecule type" value="Genomic_DNA"/>
</dbReference>
<dbReference type="Gene3D" id="2.50.20.10">
    <property type="entry name" value="Lipoprotein localisation LolA/LolB/LppX"/>
    <property type="match status" value="1"/>
</dbReference>
<dbReference type="Proteomes" id="UP001499959">
    <property type="component" value="Unassembled WGS sequence"/>
</dbReference>
<keyword evidence="3 5" id="KW-0732">Signal</keyword>
<feature type="domain" description="Uncharacterized protein TP-0789" evidence="6">
    <location>
        <begin position="70"/>
        <end position="244"/>
    </location>
</feature>
<accession>A0ABP9BSH8</accession>
<proteinExistence type="predicted"/>
<protein>
    <recommendedName>
        <fullName evidence="6">Uncharacterized protein TP-0789 domain-containing protein</fullName>
    </recommendedName>
</protein>
<evidence type="ECO:0000256" key="4">
    <source>
        <dbReference type="ARBA" id="ARBA00022927"/>
    </source>
</evidence>
<organism evidence="7 8">
    <name type="scientific">Lysobacter hankyongensis</name>
    <dbReference type="NCBI Taxonomy" id="1176535"/>
    <lineage>
        <taxon>Bacteria</taxon>
        <taxon>Pseudomonadati</taxon>
        <taxon>Pseudomonadota</taxon>
        <taxon>Gammaproteobacteria</taxon>
        <taxon>Lysobacterales</taxon>
        <taxon>Lysobacteraceae</taxon>
        <taxon>Lysobacter</taxon>
    </lineage>
</organism>
<dbReference type="SUPFAM" id="SSF89392">
    <property type="entry name" value="Prokaryotic lipoproteins and lipoprotein localization factors"/>
    <property type="match status" value="1"/>
</dbReference>
<sequence>MTFIKIVSVCLAIGLCAASVRAQDMDAADILRKTDAVRSPSPNFAFTVQLQSRTRSGQSESEFEVSVRESTKSLVLYRQPLKQRGRALLLDGPNMWIHIPGTNRPIRISAQQQLVGAVSNADVARVVFSIDYGTERIEKVRVGETPALKLSLRAKQGTSSYQTIQLWVGEQDYRPLKAEFFSLSGKLVRTIQYGGYKSVLGRQRPTVLEITDAINPSVSATLTFSNFKIKETPAEYYQPSYLGRLSH</sequence>
<dbReference type="InterPro" id="IPR011220">
    <property type="entry name" value="UCP028205"/>
</dbReference>
<feature type="chain" id="PRO_5047006781" description="Uncharacterized protein TP-0789 domain-containing protein" evidence="5">
    <location>
        <begin position="23"/>
        <end position="247"/>
    </location>
</feature>
<keyword evidence="8" id="KW-1185">Reference proteome</keyword>
<name>A0ABP9BSH8_9GAMM</name>
<dbReference type="CDD" id="cd16329">
    <property type="entry name" value="LolA_like"/>
    <property type="match status" value="1"/>
</dbReference>
<keyword evidence="2" id="KW-0813">Transport</keyword>
<evidence type="ECO:0000256" key="5">
    <source>
        <dbReference type="SAM" id="SignalP"/>
    </source>
</evidence>
<dbReference type="InterPro" id="IPR033399">
    <property type="entry name" value="TP_0789-like"/>
</dbReference>
<evidence type="ECO:0000259" key="6">
    <source>
        <dbReference type="Pfam" id="PF17131"/>
    </source>
</evidence>
<dbReference type="Pfam" id="PF17131">
    <property type="entry name" value="LolA_like"/>
    <property type="match status" value="1"/>
</dbReference>
<gene>
    <name evidence="7" type="ORF">GCM10023307_25920</name>
</gene>
<dbReference type="RefSeq" id="WP_345303760.1">
    <property type="nucleotide sequence ID" value="NZ_BAABJE010000014.1"/>
</dbReference>
<comment type="subunit">
    <text evidence="1">Monomer.</text>
</comment>
<reference evidence="8" key="1">
    <citation type="journal article" date="2019" name="Int. J. Syst. Evol. Microbiol.">
        <title>The Global Catalogue of Microorganisms (GCM) 10K type strain sequencing project: providing services to taxonomists for standard genome sequencing and annotation.</title>
        <authorList>
            <consortium name="The Broad Institute Genomics Platform"/>
            <consortium name="The Broad Institute Genome Sequencing Center for Infectious Disease"/>
            <person name="Wu L."/>
            <person name="Ma J."/>
        </authorList>
    </citation>
    <scope>NUCLEOTIDE SEQUENCE [LARGE SCALE GENOMIC DNA]</scope>
    <source>
        <strain evidence="8">JCM 18204</strain>
    </source>
</reference>
<dbReference type="InterPro" id="IPR029046">
    <property type="entry name" value="LolA/LolB/LppX"/>
</dbReference>
<dbReference type="PIRSF" id="PIRSF028205">
    <property type="entry name" value="UCP028205"/>
    <property type="match status" value="1"/>
</dbReference>
<evidence type="ECO:0000256" key="2">
    <source>
        <dbReference type="ARBA" id="ARBA00022448"/>
    </source>
</evidence>
<evidence type="ECO:0000313" key="7">
    <source>
        <dbReference type="EMBL" id="GAA4798586.1"/>
    </source>
</evidence>